<feature type="non-terminal residue" evidence="1">
    <location>
        <position position="1"/>
    </location>
</feature>
<dbReference type="EMBL" id="CAJVPU010009002">
    <property type="protein sequence ID" value="CAG8590368.1"/>
    <property type="molecule type" value="Genomic_DNA"/>
</dbReference>
<gene>
    <name evidence="1" type="ORF">DHETER_LOCUS6838</name>
</gene>
<dbReference type="Proteomes" id="UP000789702">
    <property type="component" value="Unassembled WGS sequence"/>
</dbReference>
<evidence type="ECO:0000313" key="1">
    <source>
        <dbReference type="EMBL" id="CAG8590368.1"/>
    </source>
</evidence>
<sequence>TQFFIELKNMASKEKEISSSTNSDASSNNNNSQKDSSQLSSSFHSIVDSLNLLSAQEVKILRNENKKRAFDSSSLLEETASESRASSHDFDTPVLKINTPTYSAVNKNVSSPQLSSFSFKPSDRKERKLYKIMHKKNASDNSRLQHDPLTDTSQSLTAQNTSKPRQIPFGSSKVTRGRKKKSTSDTILSKNTNPPLNSSGLFSDNRIFFIPNNIDKVRLRLLKQKVRDEGGQVVEDGFDASVTHVITSLEGRRVLEILGINDDNIPQDVFIVEPNWISQCLMRGELTDVRPYIVQTSDTQSLKQSDKRIHDSVSDNDGNKKNDRPKKKQRQDSLSPKMRSPSPFLETQESSSKTINTQGDDPLLEMIAETKCLAEAGFLLDDDDYDESHNIQGSKISDSEDEILMSSVQDKTNDQNQLIIDKLQVLLNHYRRMKDEWRTLSYRKAISAIKKQKEPITSYKDAIKIPGIGHRTAEKIAEIVNTGNLKRLQHFTEGEEVIKKFGDIFGVGAFTAMKWYAKGYRTFDDIIKNVDLTHAQRIGIEYYDELQEKIPRDEVTEISNRVKEAAYKVDPDLLCIPVGSYIRGQPTCGDIDILITKKNDGDGKINYVAFSKLLAILHEEGLLTHDFTQSHGKEKVSSKYYGLCRLPCGKHHQIDFFIVPFNELGAALLAYTGNDIFNRSIRLLAKKKKMNLNHHGLYKNVSRSHGKSEGILIAQRTEKEIFDGLGIPWR</sequence>
<comment type="caution">
    <text evidence="1">The sequence shown here is derived from an EMBL/GenBank/DDBJ whole genome shotgun (WGS) entry which is preliminary data.</text>
</comment>
<reference evidence="1" key="1">
    <citation type="submission" date="2021-06" db="EMBL/GenBank/DDBJ databases">
        <authorList>
            <person name="Kallberg Y."/>
            <person name="Tangrot J."/>
            <person name="Rosling A."/>
        </authorList>
    </citation>
    <scope>NUCLEOTIDE SEQUENCE</scope>
    <source>
        <strain evidence="1">IL203A</strain>
    </source>
</reference>
<protein>
    <submittedName>
        <fullName evidence="1">3905_t:CDS:1</fullName>
    </submittedName>
</protein>
<feature type="non-terminal residue" evidence="1">
    <location>
        <position position="730"/>
    </location>
</feature>
<evidence type="ECO:0000313" key="2">
    <source>
        <dbReference type="Proteomes" id="UP000789702"/>
    </source>
</evidence>
<accession>A0ACA9MHN4</accession>
<proteinExistence type="predicted"/>
<name>A0ACA9MHN4_9GLOM</name>
<organism evidence="1 2">
    <name type="scientific">Dentiscutata heterogama</name>
    <dbReference type="NCBI Taxonomy" id="1316150"/>
    <lineage>
        <taxon>Eukaryota</taxon>
        <taxon>Fungi</taxon>
        <taxon>Fungi incertae sedis</taxon>
        <taxon>Mucoromycota</taxon>
        <taxon>Glomeromycotina</taxon>
        <taxon>Glomeromycetes</taxon>
        <taxon>Diversisporales</taxon>
        <taxon>Gigasporaceae</taxon>
        <taxon>Dentiscutata</taxon>
    </lineage>
</organism>
<keyword evidence="2" id="KW-1185">Reference proteome</keyword>